<dbReference type="EMBL" id="SCWC02000001">
    <property type="protein sequence ID" value="KAA1042627.1"/>
    <property type="molecule type" value="Genomic_DNA"/>
</dbReference>
<dbReference type="RefSeq" id="WP_149458178.1">
    <property type="nucleotide sequence ID" value="NZ_SCWC02000001.1"/>
</dbReference>
<sequence length="383" mass="44502">MTKVLVVCNAYPSDENIYQNGFIHRRVKSYQKKGFTVEVYYLKQTAHEEEEYNYHDVNVTMGNGTHYSQYIQAHREDYASYLIHFINPLMYYPIIEYVTNPKLVIWIHGYEAEAWHRRWFNFLASVEELKAIVDKATGYYKEQLEFMNALYKEQDVDITFIHVSQWFKDHIADVDGKFAPQNYEIIPNIIDSRIFNFKQKQREGKLKILSIRPYASHKYANDQIRDAILLLSKKTFFKELEFHIYGEGKLYAELTAPLVPFDNVHLHNTFLHQREISSLHKAFDVFLCPTRLDSQGVSMCEAMSSGLAVVATDISAIPEFVEHNVSGLLAKPESPESIAVQIERLYNEAELLKNISYHAALSIRRKASEEVVINKELKVILGG</sequence>
<reference evidence="1 2" key="1">
    <citation type="submission" date="2019-09" db="EMBL/GenBank/DDBJ databases">
        <authorList>
            <person name="Mazhar S."/>
            <person name="Altermann E."/>
            <person name="Hill C."/>
            <person name="Mcauliffe O."/>
        </authorList>
    </citation>
    <scope>NUCLEOTIDE SEQUENCE [LARGE SCALE GENOMIC DNA]</scope>
    <source>
        <strain evidence="1 2">ATCC 51831</strain>
    </source>
</reference>
<evidence type="ECO:0000313" key="2">
    <source>
        <dbReference type="Proteomes" id="UP000295735"/>
    </source>
</evidence>
<proteinExistence type="predicted"/>
<protein>
    <submittedName>
        <fullName evidence="1">Glycosyltransferase family 4 protein</fullName>
    </submittedName>
</protein>
<dbReference type="PANTHER" id="PTHR12526">
    <property type="entry name" value="GLYCOSYLTRANSFERASE"/>
    <property type="match status" value="1"/>
</dbReference>
<evidence type="ECO:0000313" key="1">
    <source>
        <dbReference type="EMBL" id="KAA1042627.1"/>
    </source>
</evidence>
<keyword evidence="2" id="KW-1185">Reference proteome</keyword>
<organism evidence="1 2">
    <name type="scientific">Macrococcus equipercicus</name>
    <dbReference type="NCBI Taxonomy" id="69967"/>
    <lineage>
        <taxon>Bacteria</taxon>
        <taxon>Bacillati</taxon>
        <taxon>Bacillota</taxon>
        <taxon>Bacilli</taxon>
        <taxon>Bacillales</taxon>
        <taxon>Staphylococcaceae</taxon>
        <taxon>Macrococcus</taxon>
    </lineage>
</organism>
<dbReference type="CDD" id="cd03801">
    <property type="entry name" value="GT4_PimA-like"/>
    <property type="match status" value="1"/>
</dbReference>
<comment type="caution">
    <text evidence="1">The sequence shown here is derived from an EMBL/GenBank/DDBJ whole genome shotgun (WGS) entry which is preliminary data.</text>
</comment>
<name>A0ABQ6RBM2_9STAP</name>
<dbReference type="Pfam" id="PF13692">
    <property type="entry name" value="Glyco_trans_1_4"/>
    <property type="match status" value="1"/>
</dbReference>
<dbReference type="SUPFAM" id="SSF53756">
    <property type="entry name" value="UDP-Glycosyltransferase/glycogen phosphorylase"/>
    <property type="match status" value="1"/>
</dbReference>
<dbReference type="PANTHER" id="PTHR12526:SF630">
    <property type="entry name" value="GLYCOSYLTRANSFERASE"/>
    <property type="match status" value="1"/>
</dbReference>
<gene>
    <name evidence="1" type="ORF">ERX35_001735</name>
</gene>
<accession>A0ABQ6RBM2</accession>
<dbReference type="Gene3D" id="3.40.50.2000">
    <property type="entry name" value="Glycogen Phosphorylase B"/>
    <property type="match status" value="2"/>
</dbReference>
<dbReference type="Proteomes" id="UP000295735">
    <property type="component" value="Unassembled WGS sequence"/>
</dbReference>